<dbReference type="PANTHER" id="PTHR11820">
    <property type="entry name" value="ACYLPYRUVASE"/>
    <property type="match status" value="1"/>
</dbReference>
<dbReference type="AlphaFoldDB" id="A0A7X8TTJ6"/>
<dbReference type="Gene3D" id="3.90.850.10">
    <property type="entry name" value="Fumarylacetoacetase-like, C-terminal domain"/>
    <property type="match status" value="1"/>
</dbReference>
<dbReference type="Pfam" id="PF01557">
    <property type="entry name" value="FAA_hydrolase"/>
    <property type="match status" value="1"/>
</dbReference>
<dbReference type="EMBL" id="JABAIK010000023">
    <property type="protein sequence ID" value="NLS14556.1"/>
    <property type="molecule type" value="Genomic_DNA"/>
</dbReference>
<dbReference type="Proteomes" id="UP000535589">
    <property type="component" value="Unassembled WGS sequence"/>
</dbReference>
<proteinExistence type="predicted"/>
<dbReference type="RefSeq" id="WP_168837677.1">
    <property type="nucleotide sequence ID" value="NZ_JABAIK010000023.1"/>
</dbReference>
<dbReference type="InterPro" id="IPR011234">
    <property type="entry name" value="Fumarylacetoacetase-like_C"/>
</dbReference>
<dbReference type="GO" id="GO:0046872">
    <property type="term" value="F:metal ion binding"/>
    <property type="evidence" value="ECO:0007669"/>
    <property type="project" value="UniProtKB-KW"/>
</dbReference>
<evidence type="ECO:0000313" key="4">
    <source>
        <dbReference type="Proteomes" id="UP000535589"/>
    </source>
</evidence>
<dbReference type="InterPro" id="IPR036663">
    <property type="entry name" value="Fumarylacetoacetase_C_sf"/>
</dbReference>
<comment type="caution">
    <text evidence="3">The sequence shown here is derived from an EMBL/GenBank/DDBJ whole genome shotgun (WGS) entry which is preliminary data.</text>
</comment>
<evidence type="ECO:0000313" key="3">
    <source>
        <dbReference type="EMBL" id="NLS14556.1"/>
    </source>
</evidence>
<gene>
    <name evidence="3" type="ORF">HGP28_16975</name>
</gene>
<dbReference type="GO" id="GO:0018773">
    <property type="term" value="F:acetylpyruvate hydrolase activity"/>
    <property type="evidence" value="ECO:0007669"/>
    <property type="project" value="TreeGrafter"/>
</dbReference>
<protein>
    <submittedName>
        <fullName evidence="3">Fumarylacetoacetate hydrolase family protein</fullName>
    </submittedName>
</protein>
<keyword evidence="1" id="KW-0479">Metal-binding</keyword>
<name>A0A7X8TTJ6_9VIBR</name>
<evidence type="ECO:0000256" key="1">
    <source>
        <dbReference type="ARBA" id="ARBA00022723"/>
    </source>
</evidence>
<sequence>MKSIYCGEERFSPSKLVCVGRNYLAHIEELGNAIPTEMVLFNKPNSAITQTLFAMHNEQRLHYEVEIAFLIKNSALFGVGLALDLTKRELQSHLKSQGLPWERAKAFDGSALLSRFIPLEALTLESLQVELFINCVRVQCGDVTQMIYSPHTILHEVQCYTHLIDGDVLLTGTPKGVGEVQVGDVFLARLKSGDKTLIETEWLAQ</sequence>
<accession>A0A7X8TTJ6</accession>
<evidence type="ECO:0000259" key="2">
    <source>
        <dbReference type="Pfam" id="PF01557"/>
    </source>
</evidence>
<dbReference type="SUPFAM" id="SSF56529">
    <property type="entry name" value="FAH"/>
    <property type="match status" value="1"/>
</dbReference>
<keyword evidence="4" id="KW-1185">Reference proteome</keyword>
<reference evidence="3 4" key="1">
    <citation type="submission" date="2020-04" db="EMBL/GenBank/DDBJ databases">
        <title>Vibrio sp. SM6, a novel species isolated from seawater.</title>
        <authorList>
            <person name="Wang X."/>
        </authorList>
    </citation>
    <scope>NUCLEOTIDE SEQUENCE [LARGE SCALE GENOMIC DNA]</scope>
    <source>
        <strain evidence="3 4">SM6</strain>
    </source>
</reference>
<dbReference type="PANTHER" id="PTHR11820:SF7">
    <property type="entry name" value="ACYLPYRUVASE FAHD1, MITOCHONDRIAL"/>
    <property type="match status" value="1"/>
</dbReference>
<organism evidence="3 4">
    <name type="scientific">Vibrio agarilyticus</name>
    <dbReference type="NCBI Taxonomy" id="2726741"/>
    <lineage>
        <taxon>Bacteria</taxon>
        <taxon>Pseudomonadati</taxon>
        <taxon>Pseudomonadota</taxon>
        <taxon>Gammaproteobacteria</taxon>
        <taxon>Vibrionales</taxon>
        <taxon>Vibrionaceae</taxon>
        <taxon>Vibrio</taxon>
    </lineage>
</organism>
<feature type="domain" description="Fumarylacetoacetase-like C-terminal" evidence="2">
    <location>
        <begin position="15"/>
        <end position="189"/>
    </location>
</feature>
<keyword evidence="3" id="KW-0378">Hydrolase</keyword>